<evidence type="ECO:0000313" key="2">
    <source>
        <dbReference type="EMBL" id="MBM7816259.1"/>
    </source>
</evidence>
<name>A0ABS2SJT7_9MICO</name>
<dbReference type="Proteomes" id="UP000809290">
    <property type="component" value="Unassembled WGS sequence"/>
</dbReference>
<gene>
    <name evidence="2" type="ORF">JOE56_000953</name>
</gene>
<proteinExistence type="predicted"/>
<comment type="caution">
    <text evidence="2">The sequence shown here is derived from an EMBL/GenBank/DDBJ whole genome shotgun (WGS) entry which is preliminary data.</text>
</comment>
<dbReference type="RefSeq" id="WP_338028625.1">
    <property type="nucleotide sequence ID" value="NZ_JAFBCP010000001.1"/>
</dbReference>
<dbReference type="SUPFAM" id="SSF53448">
    <property type="entry name" value="Nucleotide-diphospho-sugar transferases"/>
    <property type="match status" value="1"/>
</dbReference>
<dbReference type="Gene3D" id="3.90.550.10">
    <property type="entry name" value="Spore Coat Polysaccharide Biosynthesis Protein SpsA, Chain A"/>
    <property type="match status" value="1"/>
</dbReference>
<reference evidence="2 3" key="1">
    <citation type="submission" date="2021-01" db="EMBL/GenBank/DDBJ databases">
        <title>Sequencing the genomes of 1000 actinobacteria strains.</title>
        <authorList>
            <person name="Klenk H.-P."/>
        </authorList>
    </citation>
    <scope>NUCLEOTIDE SEQUENCE [LARGE SCALE GENOMIC DNA]</scope>
    <source>
        <strain evidence="2 3">DSM 13657</strain>
    </source>
</reference>
<dbReference type="EMBL" id="JAFBCP010000001">
    <property type="protein sequence ID" value="MBM7816259.1"/>
    <property type="molecule type" value="Genomic_DNA"/>
</dbReference>
<dbReference type="InterPro" id="IPR029044">
    <property type="entry name" value="Nucleotide-diphossugar_trans"/>
</dbReference>
<evidence type="ECO:0000313" key="3">
    <source>
        <dbReference type="Proteomes" id="UP000809290"/>
    </source>
</evidence>
<dbReference type="InterPro" id="IPR055259">
    <property type="entry name" value="YkvP/CgeB_Glyco_trans-like"/>
</dbReference>
<organism evidence="2 3">
    <name type="scientific">Brevibacterium paucivorans</name>
    <dbReference type="NCBI Taxonomy" id="170994"/>
    <lineage>
        <taxon>Bacteria</taxon>
        <taxon>Bacillati</taxon>
        <taxon>Actinomycetota</taxon>
        <taxon>Actinomycetes</taxon>
        <taxon>Micrococcales</taxon>
        <taxon>Brevibacteriaceae</taxon>
        <taxon>Brevibacterium</taxon>
    </lineage>
</organism>
<dbReference type="Pfam" id="PF13524">
    <property type="entry name" value="Glyco_trans_1_2"/>
    <property type="match status" value="1"/>
</dbReference>
<feature type="domain" description="Spore protein YkvP/CgeB glycosyl transferase-like" evidence="1">
    <location>
        <begin position="229"/>
        <end position="379"/>
    </location>
</feature>
<sequence length="619" mass="70413">MSKIHMLRKALWHLRRGGVGQLKEWSRRSKTERLNRAGFRNRDKFEYYPAEPLERPKRFPDLNVGVILDDFSLQAFAPEWNQIELARDWNGQLDNLDLVFIESAWNGNHGKWQYQLTGKSGVKDDFKSLLADCRNRGIPTVFWNKEDPPHFEDFIEAASLFDHVFTSDSRLIPEYTKRLGHERVSALMFAAQPSIHNPVRAVGERIADGVAFGGMYFAHKFPERREQMEWLLPAAKSAAEKTRERFAIFSRQLGKDPRYQFPPPLDTSVVGSLPYDEMLTAYKDFKVFLNVNSVVDSPSMCARRIFELTACGTSVVTAPSEATRQAFPPNEIFQPVSEDEAFHTTRALLRSHELRDRSVHLAQRRVWENHTYAHRAEKVAHAAELSISDTARHKVSVLTSTNRPQQLAHLFSQVGKQTVNPELVLITHGFTPSSEQIDELAQSNGIAEVVHRVADTDLTLGECLNMAVGLATGTVLAKMDDDDLYGERYLEDALHALMYSGADLVGKNAHYMHLEAENVTVLRFPEREHKFTNLVMGPTMVGPRETFETVQFATRSTGEDTDFQARILDEGGKIYSMDRFNFVQMRKESHAHTWSVTSAELLGNGVIHSYGLPSNHYFF</sequence>
<evidence type="ECO:0000259" key="1">
    <source>
        <dbReference type="Pfam" id="PF13524"/>
    </source>
</evidence>
<protein>
    <submittedName>
        <fullName evidence="2">Spore maturation protein CgeB</fullName>
    </submittedName>
</protein>
<accession>A0ABS2SJT7</accession>
<dbReference type="CDD" id="cd00761">
    <property type="entry name" value="Glyco_tranf_GTA_type"/>
    <property type="match status" value="1"/>
</dbReference>
<keyword evidence="3" id="KW-1185">Reference proteome</keyword>